<dbReference type="InterPro" id="IPR050226">
    <property type="entry name" value="NagZ_Beta-hexosaminidase"/>
</dbReference>
<dbReference type="PROSITE" id="PS00775">
    <property type="entry name" value="GLYCOSYL_HYDROL_F3"/>
    <property type="match status" value="1"/>
</dbReference>
<name>A0ABS1SKJ5_9MICO</name>
<evidence type="ECO:0000313" key="6">
    <source>
        <dbReference type="Proteomes" id="UP001646141"/>
    </source>
</evidence>
<sequence>MNAQHDTAARKLRLAVRATLMPGFTGFATPQWVLDLLQDGLLSVCIYGQNVSDRAQLTELGQALQRAVPGTLVAIDEEGGEVTRLHYRSGAPYPGAAILGRIDDVAYTEEIGRRVAADIRSAGFALALAPDADVNSTPENPVIGTRSFGATPEGAARHTAAWVRGLQAGGAVACPKHFPGHGDTTQDSHLALPTVNVDLATLRARELPPFRAAIEAGARAIMTSHILLPQIDPDAPATLSAPILQGLLREELGFTGVIVSDALDMAGASDEIGIPEAAVRALAAGCDLLCLGTATEEAGLREIEDHVLDAIAAGRLDSARVNEAAGRVRVLREKPLAEPAVTAAAPAPDTAEISRVAESFAGLAHARAWLAEYPAARVIRVDAEANMAIGDAPWGPFASGAAELLPAAAAAFRARGVRAVSGAAAADWLTSDSAGEASSGLIVVGRDMHRSPAARSGIVALRAADIPVLTVDMGWPADPGVSPGYADLASFGSSALAGAALLRITEGADA</sequence>
<dbReference type="PANTHER" id="PTHR30480:SF16">
    <property type="entry name" value="GLYCOSIDE HYDROLASE FAMILY 3 DOMAIN PROTEIN"/>
    <property type="match status" value="1"/>
</dbReference>
<keyword evidence="2" id="KW-0378">Hydrolase</keyword>
<dbReference type="InterPro" id="IPR001764">
    <property type="entry name" value="Glyco_hydro_3_N"/>
</dbReference>
<dbReference type="Pfam" id="PF00933">
    <property type="entry name" value="Glyco_hydro_3"/>
    <property type="match status" value="1"/>
</dbReference>
<dbReference type="Proteomes" id="UP001646141">
    <property type="component" value="Unassembled WGS sequence"/>
</dbReference>
<evidence type="ECO:0000256" key="1">
    <source>
        <dbReference type="ARBA" id="ARBA00005336"/>
    </source>
</evidence>
<dbReference type="RefSeq" id="WP_202380714.1">
    <property type="nucleotide sequence ID" value="NZ_BAAAMA010000003.1"/>
</dbReference>
<dbReference type="SUPFAM" id="SSF51445">
    <property type="entry name" value="(Trans)glycosidases"/>
    <property type="match status" value="1"/>
</dbReference>
<dbReference type="InterPro" id="IPR019800">
    <property type="entry name" value="Glyco_hydro_3_AS"/>
</dbReference>
<gene>
    <name evidence="5" type="ORF">D3226_01805</name>
</gene>
<organism evidence="5 6">
    <name type="scientific">Leucobacter chromiireducens subsp. chromiireducens</name>
    <dbReference type="NCBI Taxonomy" id="660067"/>
    <lineage>
        <taxon>Bacteria</taxon>
        <taxon>Bacillati</taxon>
        <taxon>Actinomycetota</taxon>
        <taxon>Actinomycetes</taxon>
        <taxon>Micrococcales</taxon>
        <taxon>Microbacteriaceae</taxon>
        <taxon>Leucobacter</taxon>
    </lineage>
</organism>
<keyword evidence="6" id="KW-1185">Reference proteome</keyword>
<proteinExistence type="inferred from homology"/>
<dbReference type="InterPro" id="IPR036962">
    <property type="entry name" value="Glyco_hydro_3_N_sf"/>
</dbReference>
<evidence type="ECO:0000259" key="4">
    <source>
        <dbReference type="Pfam" id="PF00933"/>
    </source>
</evidence>
<dbReference type="PANTHER" id="PTHR30480">
    <property type="entry name" value="BETA-HEXOSAMINIDASE-RELATED"/>
    <property type="match status" value="1"/>
</dbReference>
<evidence type="ECO:0000313" key="5">
    <source>
        <dbReference type="EMBL" id="MBL3688694.1"/>
    </source>
</evidence>
<evidence type="ECO:0000256" key="3">
    <source>
        <dbReference type="ARBA" id="ARBA00023295"/>
    </source>
</evidence>
<reference evidence="5 6" key="1">
    <citation type="submission" date="2018-09" db="EMBL/GenBank/DDBJ databases">
        <title>Comparative genomics of Leucobacter spp.</title>
        <authorList>
            <person name="Reis A.C."/>
            <person name="Kolvenbach B.A."/>
            <person name="Corvini P.F.X."/>
            <person name="Nunes O.C."/>
        </authorList>
    </citation>
    <scope>NUCLEOTIDE SEQUENCE [LARGE SCALE GENOMIC DNA]</scope>
    <source>
        <strain evidence="5 6">L-1</strain>
    </source>
</reference>
<dbReference type="EMBL" id="QYAD01000001">
    <property type="protein sequence ID" value="MBL3688694.1"/>
    <property type="molecule type" value="Genomic_DNA"/>
</dbReference>
<dbReference type="Gene3D" id="3.20.20.300">
    <property type="entry name" value="Glycoside hydrolase, family 3, N-terminal domain"/>
    <property type="match status" value="1"/>
</dbReference>
<dbReference type="InterPro" id="IPR017853">
    <property type="entry name" value="GH"/>
</dbReference>
<accession>A0ABS1SKJ5</accession>
<evidence type="ECO:0000256" key="2">
    <source>
        <dbReference type="ARBA" id="ARBA00022801"/>
    </source>
</evidence>
<protein>
    <recommendedName>
        <fullName evidence="4">Glycoside hydrolase family 3 N-terminal domain-containing protein</fullName>
    </recommendedName>
</protein>
<comment type="similarity">
    <text evidence="1">Belongs to the glycosyl hydrolase 3 family.</text>
</comment>
<feature type="domain" description="Glycoside hydrolase family 3 N-terminal" evidence="4">
    <location>
        <begin position="38"/>
        <end position="329"/>
    </location>
</feature>
<comment type="caution">
    <text evidence="5">The sequence shown here is derived from an EMBL/GenBank/DDBJ whole genome shotgun (WGS) entry which is preliminary data.</text>
</comment>
<keyword evidence="3" id="KW-0326">Glycosidase</keyword>